<evidence type="ECO:0000256" key="1">
    <source>
        <dbReference type="SAM" id="MobiDB-lite"/>
    </source>
</evidence>
<dbReference type="EMBL" id="JXLN01018148">
    <property type="protein sequence ID" value="KPM11866.1"/>
    <property type="molecule type" value="Genomic_DNA"/>
</dbReference>
<reference evidence="2 3" key="1">
    <citation type="journal article" date="2015" name="Parasit. Vectors">
        <title>Draft genome of the scabies mite.</title>
        <authorList>
            <person name="Rider S.D.Jr."/>
            <person name="Morgan M.S."/>
            <person name="Arlian L.G."/>
        </authorList>
    </citation>
    <scope>NUCLEOTIDE SEQUENCE [LARGE SCALE GENOMIC DNA]</scope>
    <source>
        <strain evidence="2">Arlian Lab</strain>
    </source>
</reference>
<feature type="region of interest" description="Disordered" evidence="1">
    <location>
        <begin position="1"/>
        <end position="37"/>
    </location>
</feature>
<sequence>MGSEAGSVGKRVPGTWDPQAEDEEGRSSRRQAQGEHLETAWDCTCRAGVATPRDWLLAGTWAQAFGRQNRLELLGTLGNGVQAAAFIETPAGPPQRLQSGVGAHNQRAFPFVQSLLPFLPNPKSQGSVAVLPFLNQI</sequence>
<protein>
    <submittedName>
        <fullName evidence="2">Uncharacterized protein</fullName>
    </submittedName>
</protein>
<accession>A0A132ALM0</accession>
<name>A0A132ALM0_SARSC</name>
<evidence type="ECO:0000313" key="2">
    <source>
        <dbReference type="EMBL" id="KPM11866.1"/>
    </source>
</evidence>
<proteinExistence type="predicted"/>
<dbReference type="VEuPathDB" id="VectorBase:SSCA009868"/>
<gene>
    <name evidence="2" type="ORF">QR98_0104430</name>
</gene>
<organism evidence="2 3">
    <name type="scientific">Sarcoptes scabiei</name>
    <name type="common">Itch mite</name>
    <name type="synonym">Acarus scabiei</name>
    <dbReference type="NCBI Taxonomy" id="52283"/>
    <lineage>
        <taxon>Eukaryota</taxon>
        <taxon>Metazoa</taxon>
        <taxon>Ecdysozoa</taxon>
        <taxon>Arthropoda</taxon>
        <taxon>Chelicerata</taxon>
        <taxon>Arachnida</taxon>
        <taxon>Acari</taxon>
        <taxon>Acariformes</taxon>
        <taxon>Sarcoptiformes</taxon>
        <taxon>Astigmata</taxon>
        <taxon>Psoroptidia</taxon>
        <taxon>Sarcoptoidea</taxon>
        <taxon>Sarcoptidae</taxon>
        <taxon>Sarcoptinae</taxon>
        <taxon>Sarcoptes</taxon>
    </lineage>
</organism>
<comment type="caution">
    <text evidence="2">The sequence shown here is derived from an EMBL/GenBank/DDBJ whole genome shotgun (WGS) entry which is preliminary data.</text>
</comment>
<dbReference type="Proteomes" id="UP000616769">
    <property type="component" value="Unassembled WGS sequence"/>
</dbReference>
<evidence type="ECO:0000313" key="3">
    <source>
        <dbReference type="Proteomes" id="UP000616769"/>
    </source>
</evidence>
<dbReference type="AlphaFoldDB" id="A0A132ALM0"/>